<dbReference type="AlphaFoldDB" id="V6TLQ6"/>
<keyword evidence="1" id="KW-1133">Transmembrane helix</keyword>
<dbReference type="VEuPathDB" id="GiardiaDB:GL50803_0027652"/>
<dbReference type="Proteomes" id="UP000018320">
    <property type="component" value="Unassembled WGS sequence"/>
</dbReference>
<dbReference type="VEuPathDB" id="GiardiaDB:GL50581_883"/>
<reference evidence="3" key="1">
    <citation type="submission" date="2012-02" db="EMBL/GenBank/DDBJ databases">
        <title>Genome sequencing of Giardia lamblia Genotypes A2 and B isolates (DH and GS) and comparative analysis with the genomes of Genotypes A1 and E (WB and Pig).</title>
        <authorList>
            <person name="Adam R."/>
            <person name="Dahlstrom E."/>
            <person name="Martens C."/>
            <person name="Bruno D."/>
            <person name="Barbian K."/>
            <person name="Porcella S.F."/>
            <person name="Nash T."/>
        </authorList>
    </citation>
    <scope>NUCLEOTIDE SEQUENCE</scope>
    <source>
        <strain evidence="3">DH</strain>
    </source>
</reference>
<name>V6TLQ6_GIAIN</name>
<protein>
    <submittedName>
        <fullName evidence="2">Uncharacterized protein</fullName>
    </submittedName>
</protein>
<comment type="caution">
    <text evidence="2">The sequence shown here is derived from an EMBL/GenBank/DDBJ whole genome shotgun (WGS) entry which is preliminary data.</text>
</comment>
<keyword evidence="1" id="KW-0472">Membrane</keyword>
<gene>
    <name evidence="2" type="ORF">DHA2_150300</name>
</gene>
<evidence type="ECO:0000313" key="2">
    <source>
        <dbReference type="EMBL" id="ESU37900.1"/>
    </source>
</evidence>
<dbReference type="EMBL" id="AHGT01000020">
    <property type="protein sequence ID" value="ESU37900.1"/>
    <property type="molecule type" value="Genomic_DNA"/>
</dbReference>
<dbReference type="VEuPathDB" id="GiardiaDB:DHA2_150300"/>
<evidence type="ECO:0000256" key="1">
    <source>
        <dbReference type="SAM" id="Phobius"/>
    </source>
</evidence>
<proteinExistence type="predicted"/>
<dbReference type="VEuPathDB" id="GiardiaDB:QR46_2222"/>
<evidence type="ECO:0000313" key="3">
    <source>
        <dbReference type="Proteomes" id="UP000018320"/>
    </source>
</evidence>
<reference evidence="2 3" key="2">
    <citation type="journal article" date="2013" name="Genome Biol. Evol.">
        <title>Genome sequencing of Giardia lamblia genotypes A2 and B isolates (DH and GS) and comparative analysis with the genomes of genotypes A1 and E (WB and Pig).</title>
        <authorList>
            <person name="Adam R.D."/>
            <person name="Dahlstrom E.W."/>
            <person name="Martens C.A."/>
            <person name="Bruno D.P."/>
            <person name="Barbian K.D."/>
            <person name="Ricklefs S.M."/>
            <person name="Hernandez M.M."/>
            <person name="Narla N.P."/>
            <person name="Patel R.B."/>
            <person name="Porcella S.F."/>
            <person name="Nash T.E."/>
        </authorList>
    </citation>
    <scope>NUCLEOTIDE SEQUENCE [LARGE SCALE GENOMIC DNA]</scope>
    <source>
        <strain evidence="2 3">DH</strain>
    </source>
</reference>
<feature type="non-terminal residue" evidence="2">
    <location>
        <position position="1"/>
    </location>
</feature>
<keyword evidence="1" id="KW-0812">Transmembrane</keyword>
<accession>V6TLQ6</accession>
<organism evidence="2 3">
    <name type="scientific">Giardia intestinalis</name>
    <name type="common">Giardia lamblia</name>
    <dbReference type="NCBI Taxonomy" id="5741"/>
    <lineage>
        <taxon>Eukaryota</taxon>
        <taxon>Metamonada</taxon>
        <taxon>Diplomonadida</taxon>
        <taxon>Hexamitidae</taxon>
        <taxon>Giardiinae</taxon>
        <taxon>Giardia</taxon>
    </lineage>
</organism>
<feature type="transmembrane region" description="Helical" evidence="1">
    <location>
        <begin position="123"/>
        <end position="149"/>
    </location>
</feature>
<sequence length="156" mass="17026">VNSYLPLFTIRTKMVNDEGTALLYAKEASESTGRTQIYSMEPYASPGEIPLQEQASPWPNTGSLIHLSPSVEPVKKNEYALQPGMPLCTILFVMGCLLPPVLWLVGPILSASPTVHPDVRTRFFYATVASLAFTSMLALAALVTSFILYNQTVSSE</sequence>
<feature type="transmembrane region" description="Helical" evidence="1">
    <location>
        <begin position="84"/>
        <end position="103"/>
    </location>
</feature>